<dbReference type="RefSeq" id="XP_012338031.1">
    <property type="nucleotide sequence ID" value="XM_012482608.1"/>
</dbReference>
<feature type="transmembrane region" description="Helical" evidence="10">
    <location>
        <begin position="288"/>
        <end position="307"/>
    </location>
</feature>
<comment type="catalytic activity">
    <reaction evidence="10">
        <text>an acyl-CoA + malonyl-CoA + H(+) = a 3-oxoacyl-CoA + CO2 + CoA</text>
        <dbReference type="Rhea" id="RHEA:50252"/>
        <dbReference type="ChEBI" id="CHEBI:15378"/>
        <dbReference type="ChEBI" id="CHEBI:16526"/>
        <dbReference type="ChEBI" id="CHEBI:57287"/>
        <dbReference type="ChEBI" id="CHEBI:57384"/>
        <dbReference type="ChEBI" id="CHEBI:58342"/>
        <dbReference type="ChEBI" id="CHEBI:90726"/>
    </reaction>
    <physiologicalReaction direction="left-to-right" evidence="10">
        <dbReference type="Rhea" id="RHEA:50253"/>
    </physiologicalReaction>
</comment>
<protein>
    <recommendedName>
        <fullName evidence="10">Elongation of fatty acids protein</fullName>
        <ecNumber evidence="10">2.3.1.-</ecNumber>
    </recommendedName>
</protein>
<name>A0A0D9QEB2_PLAFR</name>
<reference evidence="12 13" key="1">
    <citation type="submission" date="2014-03" db="EMBL/GenBank/DDBJ databases">
        <title>The Genome Sequence of Plasmodium fragile nilgiri.</title>
        <authorList>
            <consortium name="The Broad Institute Genomics Platform"/>
            <consortium name="The Broad Institute Genome Sequencing Center for Infectious Disease"/>
            <person name="Neafsey D."/>
            <person name="Duraisingh M."/>
            <person name="Young S.K."/>
            <person name="Zeng Q."/>
            <person name="Gargeya S."/>
            <person name="Abouelleil A."/>
            <person name="Alvarado L."/>
            <person name="Chapman S.B."/>
            <person name="Gainer-Dewar J."/>
            <person name="Goldberg J."/>
            <person name="Griggs A."/>
            <person name="Gujja S."/>
            <person name="Hansen M."/>
            <person name="Howarth C."/>
            <person name="Imamovic A."/>
            <person name="Larimer J."/>
            <person name="Pearson M."/>
            <person name="Poon T.W."/>
            <person name="Priest M."/>
            <person name="Roberts A."/>
            <person name="Saif S."/>
            <person name="Shea T."/>
            <person name="Sykes S."/>
            <person name="Wortman J."/>
            <person name="Nusbaum C."/>
            <person name="Birren B."/>
        </authorList>
    </citation>
    <scope>NUCLEOTIDE SEQUENCE [LARGE SCALE GENOMIC DNA]</scope>
    <source>
        <strain evidence="12">Nilgiri</strain>
        <strain evidence="13">nilgiri</strain>
    </source>
</reference>
<dbReference type="GO" id="GO:0034625">
    <property type="term" value="P:fatty acid elongation, monounsaturated fatty acid"/>
    <property type="evidence" value="ECO:0007669"/>
    <property type="project" value="TreeGrafter"/>
</dbReference>
<evidence type="ECO:0000256" key="7">
    <source>
        <dbReference type="ARBA" id="ARBA00023098"/>
    </source>
</evidence>
<keyword evidence="8 10" id="KW-0472">Membrane</keyword>
<dbReference type="GO" id="GO:0034626">
    <property type="term" value="P:fatty acid elongation, polyunsaturated fatty acid"/>
    <property type="evidence" value="ECO:0007669"/>
    <property type="project" value="TreeGrafter"/>
</dbReference>
<dbReference type="GeneID" id="24270699"/>
<dbReference type="EMBL" id="KQ001765">
    <property type="protein sequence ID" value="KJP84990.1"/>
    <property type="molecule type" value="Genomic_DNA"/>
</dbReference>
<feature type="transmembrane region" description="Helical" evidence="10">
    <location>
        <begin position="96"/>
        <end position="123"/>
    </location>
</feature>
<evidence type="ECO:0000313" key="12">
    <source>
        <dbReference type="EMBL" id="KJP85343.1"/>
    </source>
</evidence>
<evidence type="ECO:0000256" key="10">
    <source>
        <dbReference type="RuleBase" id="RU361115"/>
    </source>
</evidence>
<keyword evidence="2 10" id="KW-0444">Lipid biosynthesis</keyword>
<dbReference type="GeneID" id="24270318"/>
<keyword evidence="3 10" id="KW-0808">Transferase</keyword>
<dbReference type="PANTHER" id="PTHR11157:SF17">
    <property type="entry name" value="ELONGATION OF VERY LONG CHAIN FATTY ACIDS PROTEIN 6"/>
    <property type="match status" value="1"/>
</dbReference>
<dbReference type="Pfam" id="PF01151">
    <property type="entry name" value="ELO"/>
    <property type="match status" value="1"/>
</dbReference>
<evidence type="ECO:0000256" key="2">
    <source>
        <dbReference type="ARBA" id="ARBA00022516"/>
    </source>
</evidence>
<dbReference type="VEuPathDB" id="PlasmoDB:AK88_05004"/>
<accession>A0A0D9QEB2</accession>
<dbReference type="GO" id="GO:0042761">
    <property type="term" value="P:very long-chain fatty acid biosynthetic process"/>
    <property type="evidence" value="ECO:0007669"/>
    <property type="project" value="TreeGrafter"/>
</dbReference>
<dbReference type="Proteomes" id="UP000054561">
    <property type="component" value="Unassembled WGS sequence"/>
</dbReference>
<evidence type="ECO:0000256" key="1">
    <source>
        <dbReference type="ARBA" id="ARBA00004141"/>
    </source>
</evidence>
<dbReference type="EC" id="2.3.1.-" evidence="10"/>
<dbReference type="GO" id="GO:0005789">
    <property type="term" value="C:endoplasmic reticulum membrane"/>
    <property type="evidence" value="ECO:0007669"/>
    <property type="project" value="TreeGrafter"/>
</dbReference>
<evidence type="ECO:0000256" key="5">
    <source>
        <dbReference type="ARBA" id="ARBA00022832"/>
    </source>
</evidence>
<feature type="transmembrane region" description="Helical" evidence="10">
    <location>
        <begin position="228"/>
        <end position="255"/>
    </location>
</feature>
<sequence length="324" mass="38570">MITNMVIKTNDSGYFRILGNVRNYPTKPVFRIEDVFPSCAWISFQWERTFKPFGFIELVHGKYLACPLIVLLYLLMCRYGPAKMKNRKEFDLRRVVILWNVLLSLFNLIVVVKLTPVLLYTIYKYTFTGLLIIPPIYTYAFGTPGLWICLFIVSKFLELADTLFLILRKKKITLLHWFHHSTVLLYTWDTYYSEVPAGFVFILINAFVHTIMYSYYAMSTVWRKPLSWNILVTLLQIIQMVLGILLTLYCLHITYTYKYNTYWDLRSLRKMQNKFTFHYGHYVSRTNIAYAVLMYLSYLILFGKYFYHRYVCTVPKHVGKEKPA</sequence>
<gene>
    <name evidence="12" type="ORF">AK88_05004</name>
    <name evidence="11" type="ORF">AK88_05385</name>
</gene>
<organism evidence="12 13">
    <name type="scientific">Plasmodium fragile</name>
    <dbReference type="NCBI Taxonomy" id="5857"/>
    <lineage>
        <taxon>Eukaryota</taxon>
        <taxon>Sar</taxon>
        <taxon>Alveolata</taxon>
        <taxon>Apicomplexa</taxon>
        <taxon>Aconoidasida</taxon>
        <taxon>Haemosporida</taxon>
        <taxon>Plasmodiidae</taxon>
        <taxon>Plasmodium</taxon>
        <taxon>Plasmodium (Plasmodium)</taxon>
    </lineage>
</organism>
<keyword evidence="6 10" id="KW-1133">Transmembrane helix</keyword>
<keyword evidence="9 10" id="KW-0275">Fatty acid biosynthesis</keyword>
<dbReference type="PANTHER" id="PTHR11157">
    <property type="entry name" value="FATTY ACID ACYL TRANSFERASE-RELATED"/>
    <property type="match status" value="1"/>
</dbReference>
<keyword evidence="13" id="KW-1185">Reference proteome</keyword>
<dbReference type="VEuPathDB" id="PlasmoDB:AK88_05385"/>
<evidence type="ECO:0000256" key="9">
    <source>
        <dbReference type="ARBA" id="ARBA00023160"/>
    </source>
</evidence>
<dbReference type="InterPro" id="IPR002076">
    <property type="entry name" value="ELO_fam"/>
</dbReference>
<comment type="subcellular location">
    <subcellularLocation>
        <location evidence="1">Membrane</location>
        <topology evidence="1">Multi-pass membrane protein</topology>
    </subcellularLocation>
</comment>
<dbReference type="GO" id="GO:0030148">
    <property type="term" value="P:sphingolipid biosynthetic process"/>
    <property type="evidence" value="ECO:0007669"/>
    <property type="project" value="TreeGrafter"/>
</dbReference>
<comment type="similarity">
    <text evidence="10">Belongs to the ELO family.</text>
</comment>
<feature type="transmembrane region" description="Helical" evidence="10">
    <location>
        <begin position="129"/>
        <end position="153"/>
    </location>
</feature>
<evidence type="ECO:0000256" key="8">
    <source>
        <dbReference type="ARBA" id="ARBA00023136"/>
    </source>
</evidence>
<dbReference type="OMA" id="NYFYKAY"/>
<dbReference type="GO" id="GO:0009922">
    <property type="term" value="F:fatty acid elongase activity"/>
    <property type="evidence" value="ECO:0007669"/>
    <property type="project" value="InterPro"/>
</dbReference>
<dbReference type="OrthoDB" id="434092at2759"/>
<keyword evidence="4 10" id="KW-0812">Transmembrane</keyword>
<feature type="transmembrane region" description="Helical" evidence="10">
    <location>
        <begin position="174"/>
        <end position="191"/>
    </location>
</feature>
<dbReference type="AlphaFoldDB" id="A0A0D9QEB2"/>
<feature type="transmembrane region" description="Helical" evidence="10">
    <location>
        <begin position="197"/>
        <end position="216"/>
    </location>
</feature>
<dbReference type="EMBL" id="KQ001731">
    <property type="protein sequence ID" value="KJP85343.1"/>
    <property type="molecule type" value="Genomic_DNA"/>
</dbReference>
<evidence type="ECO:0000256" key="4">
    <source>
        <dbReference type="ARBA" id="ARBA00022692"/>
    </source>
</evidence>
<keyword evidence="5 10" id="KW-0276">Fatty acid metabolism</keyword>
<proteinExistence type="inferred from homology"/>
<evidence type="ECO:0000256" key="3">
    <source>
        <dbReference type="ARBA" id="ARBA00022679"/>
    </source>
</evidence>
<keyword evidence="7 10" id="KW-0443">Lipid metabolism</keyword>
<evidence type="ECO:0000256" key="6">
    <source>
        <dbReference type="ARBA" id="ARBA00022989"/>
    </source>
</evidence>
<dbReference type="RefSeq" id="XP_012338410.1">
    <property type="nucleotide sequence ID" value="XM_012482987.1"/>
</dbReference>
<feature type="transmembrane region" description="Helical" evidence="10">
    <location>
        <begin position="53"/>
        <end position="75"/>
    </location>
</feature>
<dbReference type="GO" id="GO:0019367">
    <property type="term" value="P:fatty acid elongation, saturated fatty acid"/>
    <property type="evidence" value="ECO:0007669"/>
    <property type="project" value="TreeGrafter"/>
</dbReference>
<evidence type="ECO:0000313" key="13">
    <source>
        <dbReference type="Proteomes" id="UP000054561"/>
    </source>
</evidence>
<evidence type="ECO:0000313" key="11">
    <source>
        <dbReference type="EMBL" id="KJP84990.1"/>
    </source>
</evidence>